<keyword evidence="2" id="KW-0813">Transport</keyword>
<keyword evidence="2" id="KW-0653">Protein transport</keyword>
<name>A0A1Y2G0Z7_9BASI</name>
<comment type="caution">
    <text evidence="4">The sequence shown here is derived from an EMBL/GenBank/DDBJ whole genome shotgun (WGS) entry which is preliminary data.</text>
</comment>
<evidence type="ECO:0000313" key="4">
    <source>
        <dbReference type="EMBL" id="ORY90303.1"/>
    </source>
</evidence>
<dbReference type="Proteomes" id="UP000193467">
    <property type="component" value="Unassembled WGS sequence"/>
</dbReference>
<keyword evidence="5" id="KW-1185">Reference proteome</keyword>
<keyword evidence="2" id="KW-0539">Nucleus</keyword>
<feature type="region of interest" description="Disordered" evidence="3">
    <location>
        <begin position="1"/>
        <end position="34"/>
    </location>
</feature>
<dbReference type="GO" id="GO:0005634">
    <property type="term" value="C:nucleus"/>
    <property type="evidence" value="ECO:0007669"/>
    <property type="project" value="UniProtKB-SubCell"/>
</dbReference>
<dbReference type="OrthoDB" id="27543at2759"/>
<dbReference type="GO" id="GO:0015031">
    <property type="term" value="P:protein transport"/>
    <property type="evidence" value="ECO:0007669"/>
    <property type="project" value="UniProtKB-KW"/>
</dbReference>
<dbReference type="EMBL" id="MCGR01000004">
    <property type="protein sequence ID" value="ORY90303.1"/>
    <property type="molecule type" value="Genomic_DNA"/>
</dbReference>
<dbReference type="InterPro" id="IPR025602">
    <property type="entry name" value="BCP1_family"/>
</dbReference>
<comment type="similarity">
    <text evidence="1 2">Belongs to the BCP1 family.</text>
</comment>
<protein>
    <recommendedName>
        <fullName evidence="2">Protein BCP1</fullName>
    </recommendedName>
</protein>
<dbReference type="STRING" id="106004.A0A1Y2G0Z7"/>
<evidence type="ECO:0000313" key="5">
    <source>
        <dbReference type="Proteomes" id="UP000193467"/>
    </source>
</evidence>
<dbReference type="AlphaFoldDB" id="A0A1Y2G0Z7"/>
<comment type="function">
    <text evidence="2">Involved in nuclear export, actin cytoskeleton organization and vesicular transport.</text>
</comment>
<dbReference type="PANTHER" id="PTHR13261">
    <property type="entry name" value="BRCA2 AND CDKN1A INTERACTING PROTEIN"/>
    <property type="match status" value="1"/>
</dbReference>
<comment type="subcellular location">
    <subcellularLocation>
        <location evidence="2">Nucleus</location>
    </subcellularLocation>
</comment>
<organism evidence="4 5">
    <name type="scientific">Leucosporidium creatinivorum</name>
    <dbReference type="NCBI Taxonomy" id="106004"/>
    <lineage>
        <taxon>Eukaryota</taxon>
        <taxon>Fungi</taxon>
        <taxon>Dikarya</taxon>
        <taxon>Basidiomycota</taxon>
        <taxon>Pucciniomycotina</taxon>
        <taxon>Microbotryomycetes</taxon>
        <taxon>Leucosporidiales</taxon>
        <taxon>Leucosporidium</taxon>
    </lineage>
</organism>
<evidence type="ECO:0000256" key="3">
    <source>
        <dbReference type="SAM" id="MobiDB-lite"/>
    </source>
</evidence>
<dbReference type="InParanoid" id="A0A1Y2G0Z7"/>
<dbReference type="PANTHER" id="PTHR13261:SF0">
    <property type="entry name" value="BRCA2 AND CDKN1A-INTERACTING PROTEIN"/>
    <property type="match status" value="1"/>
</dbReference>
<reference evidence="4 5" key="1">
    <citation type="submission" date="2016-07" db="EMBL/GenBank/DDBJ databases">
        <title>Pervasive Adenine N6-methylation of Active Genes in Fungi.</title>
        <authorList>
            <consortium name="DOE Joint Genome Institute"/>
            <person name="Mondo S.J."/>
            <person name="Dannebaum R.O."/>
            <person name="Kuo R.C."/>
            <person name="Labutti K."/>
            <person name="Haridas S."/>
            <person name="Kuo A."/>
            <person name="Salamov A."/>
            <person name="Ahrendt S.R."/>
            <person name="Lipzen A."/>
            <person name="Sullivan W."/>
            <person name="Andreopoulos W.B."/>
            <person name="Clum A."/>
            <person name="Lindquist E."/>
            <person name="Daum C."/>
            <person name="Ramamoorthy G.K."/>
            <person name="Gryganskyi A."/>
            <person name="Culley D."/>
            <person name="Magnuson J.K."/>
            <person name="James T.Y."/>
            <person name="O'Malley M.A."/>
            <person name="Stajich J.E."/>
            <person name="Spatafora J.W."/>
            <person name="Visel A."/>
            <person name="Grigoriev I.V."/>
        </authorList>
    </citation>
    <scope>NUCLEOTIDE SEQUENCE [LARGE SCALE GENOMIC DNA]</scope>
    <source>
        <strain evidence="4 5">62-1032</strain>
    </source>
</reference>
<sequence length="322" mass="35043">MAPKAAQMDVDNSPPKVTKRKAGKGDSDDEGEGEDVEMLDVEFDFFDPQPHDYHSIKLLLSQLLSHDAKDLDLGGVADLVLEQKLVGSTVKCDGSEGDPYAVLTVLNLNVHKDKAPIASLISYLLSKLSSKSTDFHAALTSLLAVPAASPEDSTPAEPKHIGLVLSERLVNMPPQVVPPMYRMLQEELGWAKDDKEPYHFSHLLFVSRVFLASSSDFEEDPNAALNAAENQGGKKTGKKAKKAHTASAVKAKEETWMYHPEDEFIARSAVHSHTFAYSSTPQKGEDSADSFGVETRGQMMLVPMSEFGKVVEGMEGFLGGLE</sequence>
<accession>A0A1Y2G0Z7</accession>
<gene>
    <name evidence="4" type="ORF">BCR35DRAFT_275336</name>
</gene>
<evidence type="ECO:0000256" key="2">
    <source>
        <dbReference type="PIRNR" id="PIRNR028983"/>
    </source>
</evidence>
<evidence type="ECO:0000256" key="1">
    <source>
        <dbReference type="ARBA" id="ARBA00006781"/>
    </source>
</evidence>
<dbReference type="PIRSF" id="PIRSF028983">
    <property type="entry name" value="BCP1"/>
    <property type="match status" value="1"/>
</dbReference>
<proteinExistence type="inferred from homology"/>
<dbReference type="FunCoup" id="A0A1Y2G0Z7">
    <property type="interactions" value="665"/>
</dbReference>
<dbReference type="Pfam" id="PF13862">
    <property type="entry name" value="BCCIP"/>
    <property type="match status" value="1"/>
</dbReference>